<comment type="caution">
    <text evidence="1">The sequence shown here is derived from an EMBL/GenBank/DDBJ whole genome shotgun (WGS) entry which is preliminary data.</text>
</comment>
<organism evidence="1 2">
    <name type="scientific">Taxus chinensis</name>
    <name type="common">Chinese yew</name>
    <name type="synonym">Taxus wallichiana var. chinensis</name>
    <dbReference type="NCBI Taxonomy" id="29808"/>
    <lineage>
        <taxon>Eukaryota</taxon>
        <taxon>Viridiplantae</taxon>
        <taxon>Streptophyta</taxon>
        <taxon>Embryophyta</taxon>
        <taxon>Tracheophyta</taxon>
        <taxon>Spermatophyta</taxon>
        <taxon>Pinopsida</taxon>
        <taxon>Pinidae</taxon>
        <taxon>Conifers II</taxon>
        <taxon>Cupressales</taxon>
        <taxon>Taxaceae</taxon>
        <taxon>Taxus</taxon>
    </lineage>
</organism>
<dbReference type="OMA" id="DPMNTFT"/>
<keyword evidence="2" id="KW-1185">Reference proteome</keyword>
<dbReference type="EMBL" id="JAHRHJ020000005">
    <property type="protein sequence ID" value="KAH9316317.1"/>
    <property type="molecule type" value="Genomic_DNA"/>
</dbReference>
<name>A0AA38G569_TAXCH</name>
<dbReference type="Proteomes" id="UP000824469">
    <property type="component" value="Unassembled WGS sequence"/>
</dbReference>
<sequence>MASLIPATADLTKLQTPTCRTVPKAFGCYTNGGLHGNLAVRDKAGRPFLNGLEKAINVQGKQPWSLALDSISFEVAVQASPPPRQKLEDKRRNDYYVNMGSAIRTLREDLPVLFSKEFTYDIYRDDITFTDPLNSFHGIENYKLIFGALRFHGRIFFREIWIDIVRVWQPSDAVILVRWTVNGIPRVPWEAQGRFDGTSKYKLDKDGKIYEHHVDNLAFRFPPKLTTASVLDLVRAAGCSTSPTPTFFGGPGISVFPNLEGTTWLQFYWAVRNSLDLSDVPLIYGCC</sequence>
<dbReference type="InterPro" id="IPR032710">
    <property type="entry name" value="NTF2-like_dom_sf"/>
</dbReference>
<evidence type="ECO:0000313" key="2">
    <source>
        <dbReference type="Proteomes" id="UP000824469"/>
    </source>
</evidence>
<dbReference type="PANTHER" id="PTHR31094:SF3">
    <property type="entry name" value="OS04G0613300 PROTEIN"/>
    <property type="match status" value="1"/>
</dbReference>
<proteinExistence type="predicted"/>
<gene>
    <name evidence="1" type="ORF">KI387_024944</name>
</gene>
<dbReference type="AlphaFoldDB" id="A0AA38G569"/>
<dbReference type="InterPro" id="IPR018790">
    <property type="entry name" value="DUF2358"/>
</dbReference>
<dbReference type="SUPFAM" id="SSF54427">
    <property type="entry name" value="NTF2-like"/>
    <property type="match status" value="1"/>
</dbReference>
<evidence type="ECO:0000313" key="1">
    <source>
        <dbReference type="EMBL" id="KAH9316317.1"/>
    </source>
</evidence>
<dbReference type="Pfam" id="PF10184">
    <property type="entry name" value="DUF2358"/>
    <property type="match status" value="1"/>
</dbReference>
<reference evidence="1 2" key="1">
    <citation type="journal article" date="2021" name="Nat. Plants">
        <title>The Taxus genome provides insights into paclitaxel biosynthesis.</title>
        <authorList>
            <person name="Xiong X."/>
            <person name="Gou J."/>
            <person name="Liao Q."/>
            <person name="Li Y."/>
            <person name="Zhou Q."/>
            <person name="Bi G."/>
            <person name="Li C."/>
            <person name="Du R."/>
            <person name="Wang X."/>
            <person name="Sun T."/>
            <person name="Guo L."/>
            <person name="Liang H."/>
            <person name="Lu P."/>
            <person name="Wu Y."/>
            <person name="Zhang Z."/>
            <person name="Ro D.K."/>
            <person name="Shang Y."/>
            <person name="Huang S."/>
            <person name="Yan J."/>
        </authorList>
    </citation>
    <scope>NUCLEOTIDE SEQUENCE [LARGE SCALE GENOMIC DNA]</scope>
    <source>
        <strain evidence="1">Ta-2019</strain>
    </source>
</reference>
<protein>
    <submittedName>
        <fullName evidence="1">Uncharacterized protein</fullName>
    </submittedName>
</protein>
<accession>A0AA38G569</accession>
<dbReference type="PANTHER" id="PTHR31094">
    <property type="entry name" value="RIKEN CDNA 2310061I04 GENE"/>
    <property type="match status" value="1"/>
</dbReference>